<dbReference type="Gene3D" id="1.25.40.10">
    <property type="entry name" value="Tetratricopeptide repeat domain"/>
    <property type="match status" value="2"/>
</dbReference>
<evidence type="ECO:0000256" key="2">
    <source>
        <dbReference type="PROSITE-ProRule" id="PRU00339"/>
    </source>
</evidence>
<dbReference type="InterPro" id="IPR011990">
    <property type="entry name" value="TPR-like_helical_dom_sf"/>
</dbReference>
<dbReference type="AlphaFoldDB" id="A0A839F239"/>
<keyword evidence="4" id="KW-1185">Reference proteome</keyword>
<dbReference type="InterPro" id="IPR019734">
    <property type="entry name" value="TPR_rpt"/>
</dbReference>
<keyword evidence="1" id="KW-0808">Transferase</keyword>
<evidence type="ECO:0000313" key="3">
    <source>
        <dbReference type="EMBL" id="MBA8887568.1"/>
    </source>
</evidence>
<reference evidence="3 4" key="1">
    <citation type="submission" date="2020-07" db="EMBL/GenBank/DDBJ databases">
        <title>Genomic Encyclopedia of Type Strains, Phase IV (KMG-V): Genome sequencing to study the core and pangenomes of soil and plant-associated prokaryotes.</title>
        <authorList>
            <person name="Whitman W."/>
        </authorList>
    </citation>
    <scope>NUCLEOTIDE SEQUENCE [LARGE SCALE GENOMIC DNA]</scope>
    <source>
        <strain evidence="3 4">RH2WT43</strain>
    </source>
</reference>
<dbReference type="SMART" id="SM00028">
    <property type="entry name" value="TPR"/>
    <property type="match status" value="3"/>
</dbReference>
<dbReference type="PANTHER" id="PTHR12788:SF10">
    <property type="entry name" value="PROTEIN-TYROSINE SULFOTRANSFERASE"/>
    <property type="match status" value="1"/>
</dbReference>
<dbReference type="Proteomes" id="UP000550401">
    <property type="component" value="Unassembled WGS sequence"/>
</dbReference>
<dbReference type="Gene3D" id="3.40.50.300">
    <property type="entry name" value="P-loop containing nucleotide triphosphate hydrolases"/>
    <property type="match status" value="1"/>
</dbReference>
<dbReference type="PANTHER" id="PTHR12788">
    <property type="entry name" value="PROTEIN-TYROSINE SULFOTRANSFERASE 2"/>
    <property type="match status" value="1"/>
</dbReference>
<name>A0A839F239_9GAMM</name>
<dbReference type="RefSeq" id="WP_182530627.1">
    <property type="nucleotide sequence ID" value="NZ_JACGXL010000002.1"/>
</dbReference>
<dbReference type="Pfam" id="PF13432">
    <property type="entry name" value="TPR_16"/>
    <property type="match status" value="2"/>
</dbReference>
<dbReference type="InterPro" id="IPR026634">
    <property type="entry name" value="TPST-like"/>
</dbReference>
<organism evidence="3 4">
    <name type="scientific">Dokdonella fugitiva</name>
    <dbReference type="NCBI Taxonomy" id="328517"/>
    <lineage>
        <taxon>Bacteria</taxon>
        <taxon>Pseudomonadati</taxon>
        <taxon>Pseudomonadota</taxon>
        <taxon>Gammaproteobacteria</taxon>
        <taxon>Lysobacterales</taxon>
        <taxon>Rhodanobacteraceae</taxon>
        <taxon>Dokdonella</taxon>
    </lineage>
</organism>
<feature type="repeat" description="TPR" evidence="2">
    <location>
        <begin position="91"/>
        <end position="124"/>
    </location>
</feature>
<sequence length="532" mass="57092">MTATRSDDAANPDDRERGLPAAALRLARDAAAAIVAGRAADADRLLGDALRLAPAHAELQRLRGVALNQLGRNADAVALLRGVAAQRPLDGLVIANLGSALAKGGDLDAAEQAFRRASELEPGLLDPWLNLARVLMLRGDVAAACVAYDAAVEVAPHRTATRILRADALKTLGRLDEAEAELRALLDDETAAPSAWIGLFNLKAIRPGGSDDAALARVVASGRGTPAQRIALGFARANLLEAEQRHAEAFAAFADANAARRREIRWSASAVSALIDAILAAFSAPPPLHDDDAGGGDLVFLVGMPRSGSTLVEQILAAHPDVVGGGETNLVAQVLQEESVRRGVRFPQWVGDADAREWRRLGDDYLSRIAPMRRAGALFTDKTLPNWQVLGAILRMFPGARIVHCVRDPLETCWSCWKHNFGEAQFFAYDFAELAAFHRDSLRAMAHWRTQAPASIHALVHEALLDAPEAGVRALLAHCGLAFDPACLRFHEVERNVHTASAAQVRRPLRRDTAVTAGYGALLDPLRLLLRD</sequence>
<dbReference type="SUPFAM" id="SSF52540">
    <property type="entry name" value="P-loop containing nucleoside triphosphate hydrolases"/>
    <property type="match status" value="1"/>
</dbReference>
<dbReference type="InterPro" id="IPR027417">
    <property type="entry name" value="P-loop_NTPase"/>
</dbReference>
<proteinExistence type="predicted"/>
<evidence type="ECO:0000313" key="4">
    <source>
        <dbReference type="Proteomes" id="UP000550401"/>
    </source>
</evidence>
<protein>
    <submittedName>
        <fullName evidence="3">Tetratricopeptide (TPR) repeat protein</fullName>
    </submittedName>
</protein>
<dbReference type="Pfam" id="PF13469">
    <property type="entry name" value="Sulfotransfer_3"/>
    <property type="match status" value="1"/>
</dbReference>
<keyword evidence="2" id="KW-0802">TPR repeat</keyword>
<gene>
    <name evidence="3" type="ORF">FHW12_001782</name>
</gene>
<dbReference type="PROSITE" id="PS50005">
    <property type="entry name" value="TPR"/>
    <property type="match status" value="1"/>
</dbReference>
<comment type="caution">
    <text evidence="3">The sequence shown here is derived from an EMBL/GenBank/DDBJ whole genome shotgun (WGS) entry which is preliminary data.</text>
</comment>
<accession>A0A839F239</accession>
<dbReference type="SUPFAM" id="SSF48452">
    <property type="entry name" value="TPR-like"/>
    <property type="match status" value="1"/>
</dbReference>
<evidence type="ECO:0000256" key="1">
    <source>
        <dbReference type="ARBA" id="ARBA00022679"/>
    </source>
</evidence>
<dbReference type="GO" id="GO:0008476">
    <property type="term" value="F:protein-tyrosine sulfotransferase activity"/>
    <property type="evidence" value="ECO:0007669"/>
    <property type="project" value="InterPro"/>
</dbReference>
<dbReference type="EMBL" id="JACGXL010000002">
    <property type="protein sequence ID" value="MBA8887568.1"/>
    <property type="molecule type" value="Genomic_DNA"/>
</dbReference>